<name>A0A099CWX0_9GAMM</name>
<dbReference type="AlphaFoldDB" id="A0A099CWX0"/>
<dbReference type="PANTHER" id="PTHR43085">
    <property type="entry name" value="HEXOKINASE FAMILY MEMBER"/>
    <property type="match status" value="1"/>
</dbReference>
<dbReference type="RefSeq" id="WP_043100664.1">
    <property type="nucleotide sequence ID" value="NZ_JACHET010000001.1"/>
</dbReference>
<evidence type="ECO:0000256" key="1">
    <source>
        <dbReference type="ARBA" id="ARBA00010688"/>
    </source>
</evidence>
<comment type="caution">
    <text evidence="7">The sequence shown here is derived from an EMBL/GenBank/DDBJ whole genome shotgun (WGS) entry which is preliminary data.</text>
</comment>
<gene>
    <name evidence="7" type="ORF">LF63_0107230</name>
</gene>
<feature type="domain" description="Carbohydrate kinase PfkB" evidence="6">
    <location>
        <begin position="5"/>
        <end position="314"/>
    </location>
</feature>
<protein>
    <submittedName>
        <fullName evidence="7">Fructokinase</fullName>
    </submittedName>
</protein>
<dbReference type="PROSITE" id="PS00584">
    <property type="entry name" value="PFKB_KINASES_2"/>
    <property type="match status" value="1"/>
</dbReference>
<proteinExistence type="inferred from homology"/>
<evidence type="ECO:0000256" key="4">
    <source>
        <dbReference type="ARBA" id="ARBA00022777"/>
    </source>
</evidence>
<dbReference type="InterPro" id="IPR011611">
    <property type="entry name" value="PfkB_dom"/>
</dbReference>
<dbReference type="InterPro" id="IPR050306">
    <property type="entry name" value="PfkB_Carbo_kinase"/>
</dbReference>
<keyword evidence="4 7" id="KW-0418">Kinase</keyword>
<keyword evidence="3" id="KW-0547">Nucleotide-binding</keyword>
<dbReference type="OrthoDB" id="9795789at2"/>
<accession>A0A099CWX0</accession>
<dbReference type="Pfam" id="PF00294">
    <property type="entry name" value="PfkB"/>
    <property type="match status" value="1"/>
</dbReference>
<evidence type="ECO:0000313" key="7">
    <source>
        <dbReference type="EMBL" id="KGI78132.1"/>
    </source>
</evidence>
<dbReference type="PANTHER" id="PTHR43085:SF1">
    <property type="entry name" value="PSEUDOURIDINE KINASE-RELATED"/>
    <property type="match status" value="1"/>
</dbReference>
<keyword evidence="8" id="KW-1185">Reference proteome</keyword>
<dbReference type="CDD" id="cd01167">
    <property type="entry name" value="bac_FRK"/>
    <property type="match status" value="1"/>
</dbReference>
<comment type="similarity">
    <text evidence="1">Belongs to the carbohydrate kinase PfkB family.</text>
</comment>
<dbReference type="SUPFAM" id="SSF53613">
    <property type="entry name" value="Ribokinase-like"/>
    <property type="match status" value="1"/>
</dbReference>
<dbReference type="Gene3D" id="3.40.1190.20">
    <property type="match status" value="1"/>
</dbReference>
<dbReference type="InterPro" id="IPR002173">
    <property type="entry name" value="Carboh/pur_kinase_PfkB_CS"/>
</dbReference>
<dbReference type="InterPro" id="IPR029056">
    <property type="entry name" value="Ribokinase-like"/>
</dbReference>
<organism evidence="7 8">
    <name type="scientific">Oleiagrimonas soli</name>
    <dbReference type="NCBI Taxonomy" id="1543381"/>
    <lineage>
        <taxon>Bacteria</taxon>
        <taxon>Pseudomonadati</taxon>
        <taxon>Pseudomonadota</taxon>
        <taxon>Gammaproteobacteria</taxon>
        <taxon>Lysobacterales</taxon>
        <taxon>Rhodanobacteraceae</taxon>
        <taxon>Oleiagrimonas</taxon>
    </lineage>
</organism>
<keyword evidence="2" id="KW-0808">Transferase</keyword>
<keyword evidence="5" id="KW-0067">ATP-binding</keyword>
<evidence type="ECO:0000256" key="3">
    <source>
        <dbReference type="ARBA" id="ARBA00022741"/>
    </source>
</evidence>
<dbReference type="STRING" id="1543381.LF63_0107230"/>
<evidence type="ECO:0000259" key="6">
    <source>
        <dbReference type="Pfam" id="PF00294"/>
    </source>
</evidence>
<dbReference type="GO" id="GO:0005524">
    <property type="term" value="F:ATP binding"/>
    <property type="evidence" value="ECO:0007669"/>
    <property type="project" value="UniProtKB-KW"/>
</dbReference>
<sequence>MTMRPILCFGEALIDFHPEGTDDHGFSRAYVPFAGGGQANVAVAVARLGGAAQFCGMLSEDRFGDFLLDCLQRAGVDTRQVVRTADAPTALAFVQLDAHGERSFSFYRPPSADMLFRSEHFRDDAFDDIALLHVCSLSMSEPELAEATREGMRRAAATHALVSFDLNLRPARWDHHDDPRPVMWSGLDLADVIKLSAEELDYLAVDGEEAFLERLWQGRPRLLVVTDGAAPLRWFARDAEGELPVFDSTVVDSTAAGDAFVAGLLQRLVDQDIDARNFDAFITALPQLHATLRYAAACGAITVTRRGSFAAMPTAQEVETYMDVRP</sequence>
<evidence type="ECO:0000256" key="5">
    <source>
        <dbReference type="ARBA" id="ARBA00022840"/>
    </source>
</evidence>
<dbReference type="HOGENOM" id="CLU_027634_6_1_6"/>
<dbReference type="Proteomes" id="UP000029708">
    <property type="component" value="Unassembled WGS sequence"/>
</dbReference>
<evidence type="ECO:0000256" key="2">
    <source>
        <dbReference type="ARBA" id="ARBA00022679"/>
    </source>
</evidence>
<dbReference type="EMBL" id="JROI01000010">
    <property type="protein sequence ID" value="KGI78132.1"/>
    <property type="molecule type" value="Genomic_DNA"/>
</dbReference>
<dbReference type="GO" id="GO:0016301">
    <property type="term" value="F:kinase activity"/>
    <property type="evidence" value="ECO:0007669"/>
    <property type="project" value="UniProtKB-KW"/>
</dbReference>
<evidence type="ECO:0000313" key="8">
    <source>
        <dbReference type="Proteomes" id="UP000029708"/>
    </source>
</evidence>
<reference evidence="7 8" key="1">
    <citation type="submission" date="2014-09" db="EMBL/GenBank/DDBJ databases">
        <title>Xanthomonadaceae 3.5X direct submission.</title>
        <authorList>
            <person name="Fang T."/>
            <person name="Wang H."/>
        </authorList>
    </citation>
    <scope>NUCLEOTIDE SEQUENCE [LARGE SCALE GENOMIC DNA]</scope>
    <source>
        <strain evidence="7 8">3.5X</strain>
    </source>
</reference>